<dbReference type="NCBIfam" id="TIGR00067">
    <property type="entry name" value="glut_race"/>
    <property type="match status" value="1"/>
</dbReference>
<dbReference type="EC" id="5.1.1.3" evidence="2 7"/>
<evidence type="ECO:0000313" key="9">
    <source>
        <dbReference type="Proteomes" id="UP000233293"/>
    </source>
</evidence>
<keyword evidence="6 7" id="KW-0961">Cell wall biogenesis/degradation</keyword>
<dbReference type="GO" id="GO:0009252">
    <property type="term" value="P:peptidoglycan biosynthetic process"/>
    <property type="evidence" value="ECO:0007669"/>
    <property type="project" value="UniProtKB-UniRule"/>
</dbReference>
<dbReference type="EMBL" id="PIUM01000002">
    <property type="protein sequence ID" value="PKU26191.1"/>
    <property type="molecule type" value="Genomic_DNA"/>
</dbReference>
<feature type="binding site" evidence="7">
    <location>
        <begin position="6"/>
        <end position="7"/>
    </location>
    <ligand>
        <name>substrate</name>
    </ligand>
</feature>
<dbReference type="InterPro" id="IPR004391">
    <property type="entry name" value="Glu_race"/>
</dbReference>
<organism evidence="8 9">
    <name type="scientific">Telmatospirillum siberiense</name>
    <dbReference type="NCBI Taxonomy" id="382514"/>
    <lineage>
        <taxon>Bacteria</taxon>
        <taxon>Pseudomonadati</taxon>
        <taxon>Pseudomonadota</taxon>
        <taxon>Alphaproteobacteria</taxon>
        <taxon>Rhodospirillales</taxon>
        <taxon>Rhodospirillaceae</taxon>
        <taxon>Telmatospirillum</taxon>
    </lineage>
</organism>
<feature type="binding site" evidence="7">
    <location>
        <begin position="70"/>
        <end position="71"/>
    </location>
    <ligand>
        <name>substrate</name>
    </ligand>
</feature>
<evidence type="ECO:0000256" key="3">
    <source>
        <dbReference type="ARBA" id="ARBA00022960"/>
    </source>
</evidence>
<dbReference type="GO" id="GO:0071555">
    <property type="term" value="P:cell wall organization"/>
    <property type="evidence" value="ECO:0007669"/>
    <property type="project" value="UniProtKB-KW"/>
</dbReference>
<keyword evidence="3 7" id="KW-0133">Cell shape</keyword>
<sequence length="298" mass="32629">MIGLFDSGFGGLTVLRAVADALPKRRFLYLGDHAAAPYGNRDPEDIDRLTRRSVEILFDRGCRLVVLACNTAAATSLRRLQQEWLPRHYPDRRILGVLVPMVEAITGVPWMADLPARPRREKERLIAVFATRRTVQSNAYPAEIGKRAPEVTVVQQACPELVDLIEAGAVRAELGAAVRRYAAALMERLNGRRPDVVMLGCTHYPLAADLFAEALPPGIDILSQPDLVARSLSAYLTRHPEIDTTAIPAGIQFLTTGDPLRTSALGSQFFGRPVTFTAAEEPAPSQRPIFAAGTAPEW</sequence>
<feature type="binding site" evidence="7">
    <location>
        <begin position="202"/>
        <end position="203"/>
    </location>
    <ligand>
        <name>substrate</name>
    </ligand>
</feature>
<evidence type="ECO:0000256" key="4">
    <source>
        <dbReference type="ARBA" id="ARBA00022984"/>
    </source>
</evidence>
<dbReference type="Proteomes" id="UP000233293">
    <property type="component" value="Unassembled WGS sequence"/>
</dbReference>
<dbReference type="AlphaFoldDB" id="A0A2N3Q0T0"/>
<feature type="active site" description="Proton donor/acceptor" evidence="7">
    <location>
        <position position="201"/>
    </location>
</feature>
<comment type="catalytic activity">
    <reaction evidence="1 7">
        <text>L-glutamate = D-glutamate</text>
        <dbReference type="Rhea" id="RHEA:12813"/>
        <dbReference type="ChEBI" id="CHEBI:29985"/>
        <dbReference type="ChEBI" id="CHEBI:29986"/>
        <dbReference type="EC" id="5.1.1.3"/>
    </reaction>
</comment>
<keyword evidence="4 7" id="KW-0573">Peptidoglycan synthesis</keyword>
<comment type="function">
    <text evidence="7">Provides the (R)-glutamate required for cell wall biosynthesis.</text>
</comment>
<evidence type="ECO:0000256" key="6">
    <source>
        <dbReference type="ARBA" id="ARBA00023316"/>
    </source>
</evidence>
<proteinExistence type="inferred from homology"/>
<evidence type="ECO:0000256" key="5">
    <source>
        <dbReference type="ARBA" id="ARBA00023235"/>
    </source>
</evidence>
<reference evidence="9" key="1">
    <citation type="submission" date="2017-12" db="EMBL/GenBank/DDBJ databases">
        <title>Draft genome sequence of Telmatospirillum siberiense 26-4b1T, an acidotolerant peatland alphaproteobacterium potentially involved in sulfur cycling.</title>
        <authorList>
            <person name="Hausmann B."/>
            <person name="Pjevac P."/>
            <person name="Schreck K."/>
            <person name="Herbold C.W."/>
            <person name="Daims H."/>
            <person name="Wagner M."/>
            <person name="Pester M."/>
            <person name="Loy A."/>
        </authorList>
    </citation>
    <scope>NUCLEOTIDE SEQUENCE [LARGE SCALE GENOMIC DNA]</scope>
    <source>
        <strain evidence="9">26-4b1</strain>
    </source>
</reference>
<dbReference type="UniPathway" id="UPA00219"/>
<dbReference type="InterPro" id="IPR001920">
    <property type="entry name" value="Asp/Glu_race"/>
</dbReference>
<evidence type="ECO:0000256" key="7">
    <source>
        <dbReference type="HAMAP-Rule" id="MF_00258"/>
    </source>
</evidence>
<dbReference type="RefSeq" id="WP_101249152.1">
    <property type="nucleotide sequence ID" value="NZ_PIUM01000002.1"/>
</dbReference>
<name>A0A2N3Q0T0_9PROT</name>
<dbReference type="Pfam" id="PF01177">
    <property type="entry name" value="Asp_Glu_race"/>
    <property type="match status" value="1"/>
</dbReference>
<dbReference type="HAMAP" id="MF_00258">
    <property type="entry name" value="Glu_racemase"/>
    <property type="match status" value="1"/>
</dbReference>
<dbReference type="GO" id="GO:0008881">
    <property type="term" value="F:glutamate racemase activity"/>
    <property type="evidence" value="ECO:0007669"/>
    <property type="project" value="UniProtKB-UniRule"/>
</dbReference>
<dbReference type="Gene3D" id="3.40.50.1860">
    <property type="match status" value="2"/>
</dbReference>
<dbReference type="OrthoDB" id="9801055at2"/>
<comment type="pathway">
    <text evidence="7">Cell wall biogenesis; peptidoglycan biosynthesis.</text>
</comment>
<gene>
    <name evidence="7 8" type="primary">murI</name>
    <name evidence="8" type="ORF">CWS72_03440</name>
</gene>
<protein>
    <recommendedName>
        <fullName evidence="2 7">Glutamate racemase</fullName>
        <ecNumber evidence="2 7">5.1.1.3</ecNumber>
    </recommendedName>
</protein>
<accession>A0A2N3Q0T0</accession>
<dbReference type="SUPFAM" id="SSF53681">
    <property type="entry name" value="Aspartate/glutamate racemase"/>
    <property type="match status" value="2"/>
</dbReference>
<feature type="binding site" evidence="7">
    <location>
        <begin position="38"/>
        <end position="39"/>
    </location>
    <ligand>
        <name>substrate</name>
    </ligand>
</feature>
<comment type="similarity">
    <text evidence="7">Belongs to the aspartate/glutamate racemases family.</text>
</comment>
<comment type="caution">
    <text evidence="8">The sequence shown here is derived from an EMBL/GenBank/DDBJ whole genome shotgun (WGS) entry which is preliminary data.</text>
</comment>
<dbReference type="PANTHER" id="PTHR21198:SF2">
    <property type="entry name" value="GLUTAMATE RACEMASE"/>
    <property type="match status" value="1"/>
</dbReference>
<keyword evidence="5 7" id="KW-0413">Isomerase</keyword>
<evidence type="ECO:0000313" key="8">
    <source>
        <dbReference type="EMBL" id="PKU26191.1"/>
    </source>
</evidence>
<evidence type="ECO:0000256" key="2">
    <source>
        <dbReference type="ARBA" id="ARBA00013090"/>
    </source>
</evidence>
<feature type="active site" description="Proton donor/acceptor" evidence="7">
    <location>
        <position position="69"/>
    </location>
</feature>
<evidence type="ECO:0000256" key="1">
    <source>
        <dbReference type="ARBA" id="ARBA00001602"/>
    </source>
</evidence>
<dbReference type="GO" id="GO:0008360">
    <property type="term" value="P:regulation of cell shape"/>
    <property type="evidence" value="ECO:0007669"/>
    <property type="project" value="UniProtKB-KW"/>
</dbReference>
<keyword evidence="9" id="KW-1185">Reference proteome</keyword>
<dbReference type="InterPro" id="IPR015942">
    <property type="entry name" value="Asp/Glu/hydantoin_racemase"/>
</dbReference>
<dbReference type="PANTHER" id="PTHR21198">
    <property type="entry name" value="GLUTAMATE RACEMASE"/>
    <property type="match status" value="1"/>
</dbReference>